<dbReference type="EMBL" id="NHZQ01000236">
    <property type="protein sequence ID" value="PSK46030.1"/>
    <property type="molecule type" value="Genomic_DNA"/>
</dbReference>
<protein>
    <submittedName>
        <fullName evidence="2">Uncharacterized protein</fullName>
    </submittedName>
</protein>
<accession>A0A2P7ZCV6</accession>
<evidence type="ECO:0000313" key="2">
    <source>
        <dbReference type="EMBL" id="PSK46030.1"/>
    </source>
</evidence>
<evidence type="ECO:0000256" key="1">
    <source>
        <dbReference type="SAM" id="MobiDB-lite"/>
    </source>
</evidence>
<feature type="region of interest" description="Disordered" evidence="1">
    <location>
        <begin position="70"/>
        <end position="91"/>
    </location>
</feature>
<sequence length="106" mass="11845">MADRHRQVGFMGLESGDTEYSEEYDRTLMTFVVWAPGFSLLCVKTVAQSTDTTALDMYWIVTPMGERPTRMTNSMKANLPSTNGMSLRETSKGFSGTLKSVYQLGK</sequence>
<dbReference type="AlphaFoldDB" id="A0A2P7ZCV6"/>
<feature type="compositionally biased region" description="Polar residues" evidence="1">
    <location>
        <begin position="70"/>
        <end position="85"/>
    </location>
</feature>
<name>A0A2P7ZCV6_9PEZI</name>
<reference evidence="2 3" key="1">
    <citation type="submission" date="2017-05" db="EMBL/GenBank/DDBJ databases">
        <title>Draft genome sequence of Elsinoe australis.</title>
        <authorList>
            <person name="Cheng Q."/>
        </authorList>
    </citation>
    <scope>NUCLEOTIDE SEQUENCE [LARGE SCALE GENOMIC DNA]</scope>
    <source>
        <strain evidence="2 3">NL1</strain>
    </source>
</reference>
<organism evidence="2 3">
    <name type="scientific">Elsinoe australis</name>
    <dbReference type="NCBI Taxonomy" id="40998"/>
    <lineage>
        <taxon>Eukaryota</taxon>
        <taxon>Fungi</taxon>
        <taxon>Dikarya</taxon>
        <taxon>Ascomycota</taxon>
        <taxon>Pezizomycotina</taxon>
        <taxon>Dothideomycetes</taxon>
        <taxon>Dothideomycetidae</taxon>
        <taxon>Myriangiales</taxon>
        <taxon>Elsinoaceae</taxon>
        <taxon>Elsinoe</taxon>
    </lineage>
</organism>
<proteinExistence type="predicted"/>
<keyword evidence="3" id="KW-1185">Reference proteome</keyword>
<evidence type="ECO:0000313" key="3">
    <source>
        <dbReference type="Proteomes" id="UP000243723"/>
    </source>
</evidence>
<gene>
    <name evidence="2" type="ORF">B9Z65_4998</name>
</gene>
<dbReference type="Proteomes" id="UP000243723">
    <property type="component" value="Unassembled WGS sequence"/>
</dbReference>
<comment type="caution">
    <text evidence="2">The sequence shown here is derived from an EMBL/GenBank/DDBJ whole genome shotgun (WGS) entry which is preliminary data.</text>
</comment>